<evidence type="ECO:0008006" key="4">
    <source>
        <dbReference type="Google" id="ProtNLM"/>
    </source>
</evidence>
<dbReference type="EMBL" id="VRSV01000001">
    <property type="protein sequence ID" value="TXK12778.1"/>
    <property type="molecule type" value="Genomic_DNA"/>
</dbReference>
<feature type="chain" id="PRO_5023022242" description="Secreted protein" evidence="1">
    <location>
        <begin position="20"/>
        <end position="104"/>
    </location>
</feature>
<dbReference type="Proteomes" id="UP000321034">
    <property type="component" value="Unassembled WGS sequence"/>
</dbReference>
<evidence type="ECO:0000256" key="1">
    <source>
        <dbReference type="SAM" id="SignalP"/>
    </source>
</evidence>
<protein>
    <recommendedName>
        <fullName evidence="4">Secreted protein</fullName>
    </recommendedName>
</protein>
<evidence type="ECO:0000313" key="2">
    <source>
        <dbReference type="EMBL" id="TXK12778.1"/>
    </source>
</evidence>
<sequence>MAIVFFLFLFGPQSATVCAAPTCAERTDEAQRTRPARADPAGGDRFASFFDRGLRQCGRGVSAEVFSDGAVRVVTVDDGGDETGVLTGIGGDEDVCPGLAPVNG</sequence>
<proteinExistence type="predicted"/>
<feature type="signal peptide" evidence="1">
    <location>
        <begin position="1"/>
        <end position="19"/>
    </location>
</feature>
<evidence type="ECO:0000313" key="3">
    <source>
        <dbReference type="Proteomes" id="UP000321034"/>
    </source>
</evidence>
<reference evidence="2 3" key="1">
    <citation type="submission" date="2019-08" db="EMBL/GenBank/DDBJ databases">
        <authorList>
            <person name="Dong K."/>
        </authorList>
    </citation>
    <scope>NUCLEOTIDE SEQUENCE [LARGE SCALE GENOMIC DNA]</scope>
    <source>
        <strain evidence="2 3">JCM14558</strain>
    </source>
</reference>
<accession>A0A5C8I0Y4</accession>
<name>A0A5C8I0Y4_9MICO</name>
<keyword evidence="3" id="KW-1185">Reference proteome</keyword>
<keyword evidence="1" id="KW-0732">Signal</keyword>
<dbReference type="AlphaFoldDB" id="A0A5C8I0Y4"/>
<comment type="caution">
    <text evidence="2">The sequence shown here is derived from an EMBL/GenBank/DDBJ whole genome shotgun (WGS) entry which is preliminary data.</text>
</comment>
<organism evidence="2 3">
    <name type="scientific">Microbacterium hatanonis</name>
    <dbReference type="NCBI Taxonomy" id="404366"/>
    <lineage>
        <taxon>Bacteria</taxon>
        <taxon>Bacillati</taxon>
        <taxon>Actinomycetota</taxon>
        <taxon>Actinomycetes</taxon>
        <taxon>Micrococcales</taxon>
        <taxon>Microbacteriaceae</taxon>
        <taxon>Microbacterium</taxon>
    </lineage>
</organism>
<gene>
    <name evidence="2" type="ORF">FVP77_04790</name>
</gene>